<protein>
    <submittedName>
        <fullName evidence="2">Uncharacterized protein</fullName>
    </submittedName>
</protein>
<evidence type="ECO:0000313" key="3">
    <source>
        <dbReference type="Proteomes" id="UP001154282"/>
    </source>
</evidence>
<keyword evidence="3" id="KW-1185">Reference proteome</keyword>
<dbReference type="PANTHER" id="PTHR13390">
    <property type="entry name" value="LIPASE"/>
    <property type="match status" value="1"/>
</dbReference>
<dbReference type="AlphaFoldDB" id="A0AAV0NWV2"/>
<comment type="caution">
    <text evidence="2">The sequence shown here is derived from an EMBL/GenBank/DDBJ whole genome shotgun (WGS) entry which is preliminary data.</text>
</comment>
<organism evidence="2 3">
    <name type="scientific">Linum tenue</name>
    <dbReference type="NCBI Taxonomy" id="586396"/>
    <lineage>
        <taxon>Eukaryota</taxon>
        <taxon>Viridiplantae</taxon>
        <taxon>Streptophyta</taxon>
        <taxon>Embryophyta</taxon>
        <taxon>Tracheophyta</taxon>
        <taxon>Spermatophyta</taxon>
        <taxon>Magnoliopsida</taxon>
        <taxon>eudicotyledons</taxon>
        <taxon>Gunneridae</taxon>
        <taxon>Pentapetalae</taxon>
        <taxon>rosids</taxon>
        <taxon>fabids</taxon>
        <taxon>Malpighiales</taxon>
        <taxon>Linaceae</taxon>
        <taxon>Linum</taxon>
    </lineage>
</organism>
<dbReference type="Proteomes" id="UP001154282">
    <property type="component" value="Unassembled WGS sequence"/>
</dbReference>
<accession>A0AAV0NWV2</accession>
<gene>
    <name evidence="2" type="ORF">LITE_LOCUS35526</name>
</gene>
<evidence type="ECO:0000313" key="2">
    <source>
        <dbReference type="EMBL" id="CAI0462807.1"/>
    </source>
</evidence>
<dbReference type="GO" id="GO:0016298">
    <property type="term" value="F:lipase activity"/>
    <property type="evidence" value="ECO:0007669"/>
    <property type="project" value="InterPro"/>
</dbReference>
<keyword evidence="1" id="KW-0378">Hydrolase</keyword>
<dbReference type="EMBL" id="CAMGYJ010000008">
    <property type="protein sequence ID" value="CAI0462807.1"/>
    <property type="molecule type" value="Genomic_DNA"/>
</dbReference>
<dbReference type="GO" id="GO:0019915">
    <property type="term" value="P:lipid storage"/>
    <property type="evidence" value="ECO:0007669"/>
    <property type="project" value="InterPro"/>
</dbReference>
<evidence type="ECO:0000256" key="1">
    <source>
        <dbReference type="ARBA" id="ARBA00022801"/>
    </source>
</evidence>
<dbReference type="GO" id="GO:0005811">
    <property type="term" value="C:lipid droplet"/>
    <property type="evidence" value="ECO:0007669"/>
    <property type="project" value="InterPro"/>
</dbReference>
<dbReference type="PANTHER" id="PTHR13390:SF0">
    <property type="entry name" value="LIPID DROPLET-ASSOCIATED HYDROLASE"/>
    <property type="match status" value="1"/>
</dbReference>
<name>A0AAV0NWV2_9ROSI</name>
<reference evidence="2" key="1">
    <citation type="submission" date="2022-08" db="EMBL/GenBank/DDBJ databases">
        <authorList>
            <person name="Gutierrez-Valencia J."/>
        </authorList>
    </citation>
    <scope>NUCLEOTIDE SEQUENCE</scope>
</reference>
<dbReference type="InterPro" id="IPR019363">
    <property type="entry name" value="LDAH"/>
</dbReference>
<sequence>MGSEYLDPNVVKLANFRVCKVSSYTTELLEIQADNPTVHVLFVPGNPGFCLFTTGVVSFYKEFVESLYGSLGGTASITGNTHLRFTLC</sequence>
<proteinExistence type="predicted"/>